<accession>A0A5P9CLF2</accession>
<feature type="region of interest" description="Disordered" evidence="1">
    <location>
        <begin position="15"/>
        <end position="41"/>
    </location>
</feature>
<protein>
    <submittedName>
        <fullName evidence="2">Uncharacterized protein</fullName>
    </submittedName>
</protein>
<organism evidence="2 3">
    <name type="scientific">Vibrio aquimaris</name>
    <dbReference type="NCBI Taxonomy" id="2587862"/>
    <lineage>
        <taxon>Bacteria</taxon>
        <taxon>Pseudomonadati</taxon>
        <taxon>Pseudomonadota</taxon>
        <taxon>Gammaproteobacteria</taxon>
        <taxon>Vibrionales</taxon>
        <taxon>Vibrionaceae</taxon>
        <taxon>Vibrio</taxon>
    </lineage>
</organism>
<reference evidence="2 3" key="1">
    <citation type="submission" date="2019-10" db="EMBL/GenBank/DDBJ databases">
        <title>Complete genome sequence of Vibrio sp. strain THAF100, isolated from non-filtered water from the water column of tank 6 of a marine aquarium containing stony-coral fragments. Water maintained at 26 degree C.</title>
        <authorList>
            <person name="Ruckert C."/>
            <person name="Franco A."/>
            <person name="Kalinowski J."/>
            <person name="Glaeser S."/>
        </authorList>
    </citation>
    <scope>NUCLEOTIDE SEQUENCE [LARGE SCALE GENOMIC DNA]</scope>
    <source>
        <strain evidence="2 3">THAF100</strain>
    </source>
</reference>
<dbReference type="Proteomes" id="UP000326936">
    <property type="component" value="Chromosome"/>
</dbReference>
<dbReference type="KEGG" id="vaq:FIV01_11445"/>
<evidence type="ECO:0000313" key="2">
    <source>
        <dbReference type="EMBL" id="QFT27046.1"/>
    </source>
</evidence>
<proteinExistence type="predicted"/>
<gene>
    <name evidence="2" type="ORF">FIV01_11445</name>
</gene>
<dbReference type="EMBL" id="CP045350">
    <property type="protein sequence ID" value="QFT27046.1"/>
    <property type="molecule type" value="Genomic_DNA"/>
</dbReference>
<name>A0A5P9CLF2_9VIBR</name>
<dbReference type="AlphaFoldDB" id="A0A5P9CLF2"/>
<evidence type="ECO:0000256" key="1">
    <source>
        <dbReference type="SAM" id="MobiDB-lite"/>
    </source>
</evidence>
<sequence length="41" mass="4597">MSCLKVTQSMNLFPDKSSASAYDYNKEGFGPAYRRNSYPGD</sequence>
<keyword evidence="3" id="KW-1185">Reference proteome</keyword>
<evidence type="ECO:0000313" key="3">
    <source>
        <dbReference type="Proteomes" id="UP000326936"/>
    </source>
</evidence>